<dbReference type="EMBL" id="JABSTU010000001">
    <property type="protein sequence ID" value="KAH8039445.1"/>
    <property type="molecule type" value="Genomic_DNA"/>
</dbReference>
<protein>
    <recommendedName>
        <fullName evidence="4">Phosphatidylethanolamine-binding protein</fullName>
    </recommendedName>
</protein>
<keyword evidence="3" id="KW-1185">Reference proteome</keyword>
<keyword evidence="1" id="KW-0732">Signal</keyword>
<dbReference type="OrthoDB" id="2153661at2759"/>
<reference evidence="2" key="2">
    <citation type="submission" date="2021-09" db="EMBL/GenBank/DDBJ databases">
        <authorList>
            <person name="Jia N."/>
            <person name="Wang J."/>
            <person name="Shi W."/>
            <person name="Du L."/>
            <person name="Sun Y."/>
            <person name="Zhan W."/>
            <person name="Jiang J."/>
            <person name="Wang Q."/>
            <person name="Zhang B."/>
            <person name="Ji P."/>
            <person name="Sakyi L.B."/>
            <person name="Cui X."/>
            <person name="Yuan T."/>
            <person name="Jiang B."/>
            <person name="Yang W."/>
            <person name="Lam T.T.-Y."/>
            <person name="Chang Q."/>
            <person name="Ding S."/>
            <person name="Wang X."/>
            <person name="Zhu J."/>
            <person name="Ruan X."/>
            <person name="Zhao L."/>
            <person name="Wei J."/>
            <person name="Que T."/>
            <person name="Du C."/>
            <person name="Cheng J."/>
            <person name="Dai P."/>
            <person name="Han X."/>
            <person name="Huang E."/>
            <person name="Gao Y."/>
            <person name="Liu J."/>
            <person name="Shao H."/>
            <person name="Ye R."/>
            <person name="Li L."/>
            <person name="Wei W."/>
            <person name="Wang X."/>
            <person name="Wang C."/>
            <person name="Huo Q."/>
            <person name="Li W."/>
            <person name="Guo W."/>
            <person name="Chen H."/>
            <person name="Chen S."/>
            <person name="Zhou L."/>
            <person name="Zhou L."/>
            <person name="Ni X."/>
            <person name="Tian J."/>
            <person name="Zhou Y."/>
            <person name="Sheng Y."/>
            <person name="Liu T."/>
            <person name="Pan Y."/>
            <person name="Xia L."/>
            <person name="Li J."/>
            <person name="Zhao F."/>
            <person name="Cao W."/>
        </authorList>
    </citation>
    <scope>NUCLEOTIDE SEQUENCE</scope>
    <source>
        <strain evidence="2">Rmic-2018</strain>
        <tissue evidence="2">Larvae</tissue>
    </source>
</reference>
<gene>
    <name evidence="2" type="ORF">HPB51_007323</name>
</gene>
<organism evidence="2 3">
    <name type="scientific">Rhipicephalus microplus</name>
    <name type="common">Cattle tick</name>
    <name type="synonym">Boophilus microplus</name>
    <dbReference type="NCBI Taxonomy" id="6941"/>
    <lineage>
        <taxon>Eukaryota</taxon>
        <taxon>Metazoa</taxon>
        <taxon>Ecdysozoa</taxon>
        <taxon>Arthropoda</taxon>
        <taxon>Chelicerata</taxon>
        <taxon>Arachnida</taxon>
        <taxon>Acari</taxon>
        <taxon>Parasitiformes</taxon>
        <taxon>Ixodida</taxon>
        <taxon>Ixodoidea</taxon>
        <taxon>Ixodidae</taxon>
        <taxon>Rhipicephalinae</taxon>
        <taxon>Rhipicephalus</taxon>
        <taxon>Boophilus</taxon>
    </lineage>
</organism>
<accession>A0A9J6EZ30</accession>
<dbReference type="OMA" id="WRANFNA"/>
<feature type="chain" id="PRO_5039898911" description="Phosphatidylethanolamine-binding protein" evidence="1">
    <location>
        <begin position="27"/>
        <end position="215"/>
    </location>
</feature>
<dbReference type="SUPFAM" id="SSF49777">
    <property type="entry name" value="PEBP-like"/>
    <property type="match status" value="1"/>
</dbReference>
<dbReference type="Proteomes" id="UP000821866">
    <property type="component" value="Chromosome 1"/>
</dbReference>
<evidence type="ECO:0000313" key="3">
    <source>
        <dbReference type="Proteomes" id="UP000821866"/>
    </source>
</evidence>
<proteinExistence type="predicted"/>
<evidence type="ECO:0008006" key="4">
    <source>
        <dbReference type="Google" id="ProtNLM"/>
    </source>
</evidence>
<dbReference type="AlphaFoldDB" id="A0A9J6EZ30"/>
<dbReference type="VEuPathDB" id="VectorBase:LOC119160758"/>
<dbReference type="InterPro" id="IPR035810">
    <property type="entry name" value="PEBP_euk"/>
</dbReference>
<reference evidence="2" key="1">
    <citation type="journal article" date="2020" name="Cell">
        <title>Large-Scale Comparative Analyses of Tick Genomes Elucidate Their Genetic Diversity and Vector Capacities.</title>
        <authorList>
            <consortium name="Tick Genome and Microbiome Consortium (TIGMIC)"/>
            <person name="Jia N."/>
            <person name="Wang J."/>
            <person name="Shi W."/>
            <person name="Du L."/>
            <person name="Sun Y."/>
            <person name="Zhan W."/>
            <person name="Jiang J.F."/>
            <person name="Wang Q."/>
            <person name="Zhang B."/>
            <person name="Ji P."/>
            <person name="Bell-Sakyi L."/>
            <person name="Cui X.M."/>
            <person name="Yuan T.T."/>
            <person name="Jiang B.G."/>
            <person name="Yang W.F."/>
            <person name="Lam T.T."/>
            <person name="Chang Q.C."/>
            <person name="Ding S.J."/>
            <person name="Wang X.J."/>
            <person name="Zhu J.G."/>
            <person name="Ruan X.D."/>
            <person name="Zhao L."/>
            <person name="Wei J.T."/>
            <person name="Ye R.Z."/>
            <person name="Que T.C."/>
            <person name="Du C.H."/>
            <person name="Zhou Y.H."/>
            <person name="Cheng J.X."/>
            <person name="Dai P.F."/>
            <person name="Guo W.B."/>
            <person name="Han X.H."/>
            <person name="Huang E.J."/>
            <person name="Li L.F."/>
            <person name="Wei W."/>
            <person name="Gao Y.C."/>
            <person name="Liu J.Z."/>
            <person name="Shao H.Z."/>
            <person name="Wang X."/>
            <person name="Wang C.C."/>
            <person name="Yang T.C."/>
            <person name="Huo Q.B."/>
            <person name="Li W."/>
            <person name="Chen H.Y."/>
            <person name="Chen S.E."/>
            <person name="Zhou L.G."/>
            <person name="Ni X.B."/>
            <person name="Tian J.H."/>
            <person name="Sheng Y."/>
            <person name="Liu T."/>
            <person name="Pan Y.S."/>
            <person name="Xia L.Y."/>
            <person name="Li J."/>
            <person name="Zhao F."/>
            <person name="Cao W.C."/>
        </authorList>
    </citation>
    <scope>NUCLEOTIDE SEQUENCE</scope>
    <source>
        <strain evidence="2">Rmic-2018</strain>
    </source>
</reference>
<dbReference type="PANTHER" id="PTHR11362">
    <property type="entry name" value="PHOSPHATIDYLETHANOLAMINE-BINDING PROTEIN"/>
    <property type="match status" value="1"/>
</dbReference>
<dbReference type="InterPro" id="IPR036610">
    <property type="entry name" value="PEBP-like_sf"/>
</dbReference>
<dbReference type="CDD" id="cd00866">
    <property type="entry name" value="PEBP_euk"/>
    <property type="match status" value="1"/>
</dbReference>
<sequence>MAFVHISSSSILFLALWNYRQDAAHGVPARYVRSLQPPEVWTSSGLVKDLSLGGPVEGLLKVVYGRRVQVSVVINGSLWPYEACLKPKSVSLDGATATECVPPFALIMVDPDAPTVNAATERSRVLWMVINAKSATELHKGEQVMQYESPTPPPGTGTHRFVFLVYCQRGKTLNGADVKAAKRTNFDVKDFEKKLGVMMPIGGTFFYAKSPRNQK</sequence>
<comment type="caution">
    <text evidence="2">The sequence shown here is derived from an EMBL/GenBank/DDBJ whole genome shotgun (WGS) entry which is preliminary data.</text>
</comment>
<evidence type="ECO:0000256" key="1">
    <source>
        <dbReference type="SAM" id="SignalP"/>
    </source>
</evidence>
<dbReference type="PANTHER" id="PTHR11362:SF82">
    <property type="entry name" value="PHOSPHATIDYLETHANOLAMINE-BINDING PROTEIN 4"/>
    <property type="match status" value="1"/>
</dbReference>
<dbReference type="InterPro" id="IPR008914">
    <property type="entry name" value="PEBP"/>
</dbReference>
<feature type="signal peptide" evidence="1">
    <location>
        <begin position="1"/>
        <end position="26"/>
    </location>
</feature>
<dbReference type="Pfam" id="PF01161">
    <property type="entry name" value="PBP"/>
    <property type="match status" value="1"/>
</dbReference>
<dbReference type="Gene3D" id="3.90.280.10">
    <property type="entry name" value="PEBP-like"/>
    <property type="match status" value="1"/>
</dbReference>
<evidence type="ECO:0000313" key="2">
    <source>
        <dbReference type="EMBL" id="KAH8039445.1"/>
    </source>
</evidence>
<name>A0A9J6EZ30_RHIMP</name>